<reference evidence="3" key="1">
    <citation type="submission" date="2021-01" db="EMBL/GenBank/DDBJ databases">
        <authorList>
            <person name="Corre E."/>
            <person name="Pelletier E."/>
            <person name="Niang G."/>
            <person name="Scheremetjew M."/>
            <person name="Finn R."/>
            <person name="Kale V."/>
            <person name="Holt S."/>
            <person name="Cochrane G."/>
            <person name="Meng A."/>
            <person name="Brown T."/>
            <person name="Cohen L."/>
        </authorList>
    </citation>
    <scope>NUCLEOTIDE SEQUENCE</scope>
    <source>
        <strain evidence="3">CCMP2058</strain>
    </source>
</reference>
<gene>
    <name evidence="3" type="ORF">LAMO00422_LOCUS19369</name>
    <name evidence="4" type="ORF">LAMO00422_LOCUS19370</name>
</gene>
<dbReference type="SUPFAM" id="SSF57756">
    <property type="entry name" value="Retrovirus zinc finger-like domains"/>
    <property type="match status" value="1"/>
</dbReference>
<proteinExistence type="predicted"/>
<evidence type="ECO:0000256" key="1">
    <source>
        <dbReference type="PROSITE-ProRule" id="PRU00047"/>
    </source>
</evidence>
<dbReference type="GO" id="GO:0003676">
    <property type="term" value="F:nucleic acid binding"/>
    <property type="evidence" value="ECO:0007669"/>
    <property type="project" value="InterPro"/>
</dbReference>
<evidence type="ECO:0000313" key="4">
    <source>
        <dbReference type="EMBL" id="CAD8460412.1"/>
    </source>
</evidence>
<dbReference type="InterPro" id="IPR054722">
    <property type="entry name" value="PolX-like_BBD"/>
</dbReference>
<dbReference type="EMBL" id="HBEM01028364">
    <property type="protein sequence ID" value="CAD8460411.1"/>
    <property type="molecule type" value="Transcribed_RNA"/>
</dbReference>
<keyword evidence="1" id="KW-0479">Metal-binding</keyword>
<dbReference type="Pfam" id="PF22936">
    <property type="entry name" value="Pol_BBD"/>
    <property type="match status" value="1"/>
</dbReference>
<dbReference type="PROSITE" id="PS50158">
    <property type="entry name" value="ZF_CCHC"/>
    <property type="match status" value="1"/>
</dbReference>
<dbReference type="AlphaFoldDB" id="A0A6T6YDD6"/>
<name>A0A6T6YDD6_9EUKA</name>
<keyword evidence="1" id="KW-0862">Zinc</keyword>
<dbReference type="InterPro" id="IPR001878">
    <property type="entry name" value="Znf_CCHC"/>
</dbReference>
<dbReference type="EMBL" id="HBEM01028365">
    <property type="protein sequence ID" value="CAD8460412.1"/>
    <property type="molecule type" value="Transcribed_RNA"/>
</dbReference>
<organism evidence="3">
    <name type="scientific">Amorphochlora amoebiformis</name>
    <dbReference type="NCBI Taxonomy" id="1561963"/>
    <lineage>
        <taxon>Eukaryota</taxon>
        <taxon>Sar</taxon>
        <taxon>Rhizaria</taxon>
        <taxon>Cercozoa</taxon>
        <taxon>Chlorarachniophyceae</taxon>
        <taxon>Amorphochlora</taxon>
    </lineage>
</organism>
<keyword evidence="1" id="KW-0863">Zinc-finger</keyword>
<accession>A0A6T6YDD6</accession>
<feature type="domain" description="CCHC-type" evidence="2">
    <location>
        <begin position="267"/>
        <end position="282"/>
    </location>
</feature>
<protein>
    <recommendedName>
        <fullName evidence="2">CCHC-type domain-containing protein</fullName>
    </recommendedName>
</protein>
<sequence length="458" mass="53255">MSLTREQKEDLSRVQRMVRRFHYKSWNDCRHDLMGSFMLHGLMHALEHRTLGTVVENPWDEGKTKMPPDVLMTYTPERYQREILNTLVTEDDEAILNIKEGKATDEEKALQKKIQVIRIQRETLYSIIARATKSFHDVTTSREITDPMHLWAEIRFKQAGTRQEQIARHLEMCGKTVKDFSSVREAINHSMEVADNFIALQPFKREELLKAILINMFKPDENYRFVLEKACVDSRMTVEQLQVFIEGVKERGPTRKLSRIRRPKRPCFKCGSTKHVWRQCPKLEQGERYTYHGKRVKQQSPEAKRMIFSTESDSNEITLRSMVLRASQGNTVVINSGADAHCFKDETYFEIYQKYEGSMATKDTGMKIKGKFSVRIPLGGKKELYLRNVYHVPRCSYNLISMRMLTKDGYGYKIIGKEIGIVEKRAVIAVTRQQGGAFVLDVELPCSQEVKRITVQNQ</sequence>
<evidence type="ECO:0000313" key="3">
    <source>
        <dbReference type="EMBL" id="CAD8460411.1"/>
    </source>
</evidence>
<feature type="non-terminal residue" evidence="3">
    <location>
        <position position="458"/>
    </location>
</feature>
<evidence type="ECO:0000259" key="2">
    <source>
        <dbReference type="PROSITE" id="PS50158"/>
    </source>
</evidence>
<dbReference type="InterPro" id="IPR036875">
    <property type="entry name" value="Znf_CCHC_sf"/>
</dbReference>
<dbReference type="GO" id="GO:0008270">
    <property type="term" value="F:zinc ion binding"/>
    <property type="evidence" value="ECO:0007669"/>
    <property type="project" value="UniProtKB-KW"/>
</dbReference>